<gene>
    <name evidence="1" type="ORF">LzC2_00690</name>
</gene>
<sequence>MHSPFPGMDPFLERSWSNFHGSFSAYAIGALNPSMPPGFVAEVETDIYIHELSAEAREIGRRRKIAEGDAAIYVTNVDGDRGEGESGQVVAKPTAVGILPGVVEERVRRVAIRTVEGAELVTVIELLSPTNKIRHRDAYLVKRAALLDSPAHLVEIDLLRAGRRLPVDDEPDSDFFVTVSVAERRPTVDLFAFSLHDRMPTLPIPLRDGDFVPLDLRLVTDRVFEASAYHPRIYARPPEPPLSPEDSVWAADLLENAGIPLPPQFPTAE</sequence>
<dbReference type="Proteomes" id="UP000609651">
    <property type="component" value="Unassembled WGS sequence"/>
</dbReference>
<keyword evidence="2" id="KW-1185">Reference proteome</keyword>
<reference evidence="1 2" key="1">
    <citation type="journal article" date="2020" name="Syst. Appl. Microbiol.">
        <title>Alienimonas chondri sp. nov., a novel planctomycete isolated from the biofilm of the red alga Chondrus crispus.</title>
        <authorList>
            <person name="Vitorino I."/>
            <person name="Albuquerque L."/>
            <person name="Wiegand S."/>
            <person name="Kallscheuer N."/>
            <person name="da Costa M.S."/>
            <person name="Lobo-da-Cunha A."/>
            <person name="Jogler C."/>
            <person name="Lage O.M."/>
        </authorList>
    </citation>
    <scope>NUCLEOTIDE SEQUENCE [LARGE SCALE GENOMIC DNA]</scope>
    <source>
        <strain evidence="1 2">LzC2</strain>
    </source>
</reference>
<name>A0ABX1V7V2_9PLAN</name>
<dbReference type="Pfam" id="PF13267">
    <property type="entry name" value="DUF4058"/>
    <property type="match status" value="1"/>
</dbReference>
<organism evidence="1 2">
    <name type="scientific">Alienimonas chondri</name>
    <dbReference type="NCBI Taxonomy" id="2681879"/>
    <lineage>
        <taxon>Bacteria</taxon>
        <taxon>Pseudomonadati</taxon>
        <taxon>Planctomycetota</taxon>
        <taxon>Planctomycetia</taxon>
        <taxon>Planctomycetales</taxon>
        <taxon>Planctomycetaceae</taxon>
        <taxon>Alienimonas</taxon>
    </lineage>
</organism>
<evidence type="ECO:0008006" key="3">
    <source>
        <dbReference type="Google" id="ProtNLM"/>
    </source>
</evidence>
<dbReference type="RefSeq" id="WP_171182501.1">
    <property type="nucleotide sequence ID" value="NZ_WTPX01000001.1"/>
</dbReference>
<comment type="caution">
    <text evidence="1">The sequence shown here is derived from an EMBL/GenBank/DDBJ whole genome shotgun (WGS) entry which is preliminary data.</text>
</comment>
<proteinExistence type="predicted"/>
<evidence type="ECO:0000313" key="1">
    <source>
        <dbReference type="EMBL" id="NNJ24022.1"/>
    </source>
</evidence>
<dbReference type="InterPro" id="IPR025132">
    <property type="entry name" value="DUF4058"/>
</dbReference>
<accession>A0ABX1V7V2</accession>
<evidence type="ECO:0000313" key="2">
    <source>
        <dbReference type="Proteomes" id="UP000609651"/>
    </source>
</evidence>
<protein>
    <recommendedName>
        <fullName evidence="3">DUF4058 family protein</fullName>
    </recommendedName>
</protein>
<dbReference type="EMBL" id="WTPX01000001">
    <property type="protein sequence ID" value="NNJ24022.1"/>
    <property type="molecule type" value="Genomic_DNA"/>
</dbReference>